<dbReference type="OrthoDB" id="31567at10239"/>
<dbReference type="RefSeq" id="YP_009099058.1">
    <property type="nucleotide sequence ID" value="NC_025423.1"/>
</dbReference>
<dbReference type="EMBL" id="KF554508">
    <property type="protein sequence ID" value="AID50449.1"/>
    <property type="molecule type" value="Genomic_DNA"/>
</dbReference>
<evidence type="ECO:0000313" key="3">
    <source>
        <dbReference type="Proteomes" id="UP000027382"/>
    </source>
</evidence>
<dbReference type="KEGG" id="vg:22276957"/>
<protein>
    <submittedName>
        <fullName evidence="2">Uncharacterized protein</fullName>
    </submittedName>
</protein>
<sequence length="125" mass="13955">MKVVIHKDGKLGTVKYSKDGQAMVSHPDAKVRKAVKDYLDTEREFTVANPNTDPDVVGSRRKLYASPKANEDTMSMALCEMFHHTGVHVDWSGKLSKDFLGQKDSNSKADKPIEKSTVDDFDIIN</sequence>
<evidence type="ECO:0000313" key="2">
    <source>
        <dbReference type="EMBL" id="AID50449.1"/>
    </source>
</evidence>
<reference evidence="2" key="1">
    <citation type="journal article" date="2014" name="Virology">
        <title>The odd one out: Bacillus ACT bacteriophage CP-51 exhibits unusual properties compared to related Spounavirinae W.Ph. and Bastille.</title>
        <authorList>
            <person name="Klumpp J."/>
            <person name="Schmuki M."/>
            <person name="Sozhamannan S."/>
            <person name="Beyer W."/>
            <person name="Fouts D.E."/>
            <person name="Bernbach V."/>
            <person name="Calendar R."/>
            <person name="Loessner M.J."/>
        </authorList>
    </citation>
    <scope>NUCLEOTIDE SEQUENCE [LARGE SCALE GENOMIC DNA]</scope>
</reference>
<organism evidence="2 3">
    <name type="scientific">Bacillus phage CP-51</name>
    <dbReference type="NCBI Taxonomy" id="1391188"/>
    <lineage>
        <taxon>Viruses</taxon>
        <taxon>Duplodnaviria</taxon>
        <taxon>Heunggongvirae</taxon>
        <taxon>Uroviricota</taxon>
        <taxon>Caudoviricetes</taxon>
        <taxon>Herelleviridae</taxon>
        <taxon>Spounavirinae</taxon>
        <taxon>Siminovitchvirus</taxon>
        <taxon>Siminovitchvirus CP51</taxon>
    </lineage>
</organism>
<dbReference type="Proteomes" id="UP000027382">
    <property type="component" value="Segment"/>
</dbReference>
<evidence type="ECO:0000256" key="1">
    <source>
        <dbReference type="SAM" id="MobiDB-lite"/>
    </source>
</evidence>
<name>A0A068EP67_9CAUD</name>
<dbReference type="GeneID" id="22276957"/>
<feature type="region of interest" description="Disordered" evidence="1">
    <location>
        <begin position="101"/>
        <end position="125"/>
    </location>
</feature>
<feature type="compositionally biased region" description="Basic and acidic residues" evidence="1">
    <location>
        <begin position="101"/>
        <end position="118"/>
    </location>
</feature>
<keyword evidence="3" id="KW-1185">Reference proteome</keyword>
<proteinExistence type="predicted"/>
<accession>A0A068EP67</accession>